<protein>
    <submittedName>
        <fullName evidence="3">Glycosyltransferase family 2 protein</fullName>
    </submittedName>
</protein>
<dbReference type="Gene3D" id="3.90.550.10">
    <property type="entry name" value="Spore Coat Polysaccharide Biosynthesis Protein SpsA, Chain A"/>
    <property type="match status" value="1"/>
</dbReference>
<accession>A0ABT1L6J4</accession>
<evidence type="ECO:0000313" key="4">
    <source>
        <dbReference type="Proteomes" id="UP001205890"/>
    </source>
</evidence>
<dbReference type="EMBL" id="JANCLU010000001">
    <property type="protein sequence ID" value="MCP8937022.1"/>
    <property type="molecule type" value="Genomic_DNA"/>
</dbReference>
<dbReference type="Proteomes" id="UP001205890">
    <property type="component" value="Unassembled WGS sequence"/>
</dbReference>
<name>A0ABT1L6J4_9HYPH</name>
<gene>
    <name evidence="3" type="ORF">NK718_00695</name>
</gene>
<dbReference type="InterPro" id="IPR029044">
    <property type="entry name" value="Nucleotide-diphossugar_trans"/>
</dbReference>
<comment type="caution">
    <text evidence="3">The sequence shown here is derived from an EMBL/GenBank/DDBJ whole genome shotgun (WGS) entry which is preliminary data.</text>
</comment>
<dbReference type="SUPFAM" id="SSF53448">
    <property type="entry name" value="Nucleotide-diphospho-sugar transferases"/>
    <property type="match status" value="1"/>
</dbReference>
<dbReference type="Pfam" id="PF00535">
    <property type="entry name" value="Glycos_transf_2"/>
    <property type="match status" value="1"/>
</dbReference>
<proteinExistence type="inferred from homology"/>
<keyword evidence="4" id="KW-1185">Reference proteome</keyword>
<reference evidence="3 4" key="1">
    <citation type="submission" date="2022-07" db="EMBL/GenBank/DDBJ databases">
        <authorList>
            <person name="Li W.-J."/>
            <person name="Deng Q.-Q."/>
        </authorList>
    </citation>
    <scope>NUCLEOTIDE SEQUENCE [LARGE SCALE GENOMIC DNA]</scope>
    <source>
        <strain evidence="3 4">SYSU M60028</strain>
    </source>
</reference>
<evidence type="ECO:0000256" key="1">
    <source>
        <dbReference type="ARBA" id="ARBA00038494"/>
    </source>
</evidence>
<dbReference type="RefSeq" id="WP_254737528.1">
    <property type="nucleotide sequence ID" value="NZ_JANCLU010000001.1"/>
</dbReference>
<dbReference type="PANTHER" id="PTHR43630:SF2">
    <property type="entry name" value="GLYCOSYLTRANSFERASE"/>
    <property type="match status" value="1"/>
</dbReference>
<dbReference type="CDD" id="cd02511">
    <property type="entry name" value="Beta4Glucosyltransferase"/>
    <property type="match status" value="1"/>
</dbReference>
<comment type="similarity">
    <text evidence="1">Belongs to the glycosyltransferase 2 family. WaaE/KdtX subfamily.</text>
</comment>
<feature type="domain" description="Glycosyltransferase 2-like" evidence="2">
    <location>
        <begin position="10"/>
        <end position="94"/>
    </location>
</feature>
<evidence type="ECO:0000259" key="2">
    <source>
        <dbReference type="Pfam" id="PF00535"/>
    </source>
</evidence>
<dbReference type="PANTHER" id="PTHR43630">
    <property type="entry name" value="POLY-BETA-1,6-N-ACETYL-D-GLUCOSAMINE SYNTHASE"/>
    <property type="match status" value="1"/>
</dbReference>
<dbReference type="InterPro" id="IPR001173">
    <property type="entry name" value="Glyco_trans_2-like"/>
</dbReference>
<organism evidence="3 4">
    <name type="scientific">Alsobacter ponti</name>
    <dbReference type="NCBI Taxonomy" id="2962936"/>
    <lineage>
        <taxon>Bacteria</taxon>
        <taxon>Pseudomonadati</taxon>
        <taxon>Pseudomonadota</taxon>
        <taxon>Alphaproteobacteria</taxon>
        <taxon>Hyphomicrobiales</taxon>
        <taxon>Alsobacteraceae</taxon>
        <taxon>Alsobacter</taxon>
    </lineage>
</organism>
<evidence type="ECO:0000313" key="3">
    <source>
        <dbReference type="EMBL" id="MCP8937022.1"/>
    </source>
</evidence>
<sequence length="265" mass="29785">MTQKSPLPLSVFIICRNEADRIGPTIEAVRAISDDIVVIDSGSTDGTQAVAAALGARVIERPFPGYGEQKRFGETQCRHEWMLNVDADEVVPARLADEIRSLWANGAPECDAYAIRIAEIFPGEGEPHRFAYTLAPVRLYRKSAGSYSPSPVHDRVDLVPGAKVGHLHGVIHHYSVRSLGAQIAKLNAYTDRQVEDLDARGMRLSTLRLVLEFPANFLKAYFGRRHVLRGTYGFMTAMNYAFFRYMRIAKHMEARLLRKNRDGRR</sequence>